<dbReference type="HOGENOM" id="CLU_1294406_0_0_1"/>
<feature type="region of interest" description="Disordered" evidence="1">
    <location>
        <begin position="74"/>
        <end position="94"/>
    </location>
</feature>
<dbReference type="AlphaFoldDB" id="W9XGQ6"/>
<feature type="compositionally biased region" description="Polar residues" evidence="1">
    <location>
        <begin position="129"/>
        <end position="145"/>
    </location>
</feature>
<dbReference type="OrthoDB" id="4156180at2759"/>
<dbReference type="EMBL" id="AMGY01000008">
    <property type="protein sequence ID" value="EXJ79393.1"/>
    <property type="molecule type" value="Genomic_DNA"/>
</dbReference>
<keyword evidence="3" id="KW-1185">Reference proteome</keyword>
<dbReference type="GeneID" id="19172981"/>
<reference evidence="2 3" key="1">
    <citation type="submission" date="2013-03" db="EMBL/GenBank/DDBJ databases">
        <title>The Genome Sequence of Capronia epimyces CBS 606.96.</title>
        <authorList>
            <consortium name="The Broad Institute Genomics Platform"/>
            <person name="Cuomo C."/>
            <person name="de Hoog S."/>
            <person name="Gorbushina A."/>
            <person name="Walker B."/>
            <person name="Young S.K."/>
            <person name="Zeng Q."/>
            <person name="Gargeya S."/>
            <person name="Fitzgerald M."/>
            <person name="Haas B."/>
            <person name="Abouelleil A."/>
            <person name="Allen A.W."/>
            <person name="Alvarado L."/>
            <person name="Arachchi H.M."/>
            <person name="Berlin A.M."/>
            <person name="Chapman S.B."/>
            <person name="Gainer-Dewar J."/>
            <person name="Goldberg J."/>
            <person name="Griggs A."/>
            <person name="Gujja S."/>
            <person name="Hansen M."/>
            <person name="Howarth C."/>
            <person name="Imamovic A."/>
            <person name="Ireland A."/>
            <person name="Larimer J."/>
            <person name="McCowan C."/>
            <person name="Murphy C."/>
            <person name="Pearson M."/>
            <person name="Poon T.W."/>
            <person name="Priest M."/>
            <person name="Roberts A."/>
            <person name="Saif S."/>
            <person name="Shea T."/>
            <person name="Sisk P."/>
            <person name="Sykes S."/>
            <person name="Wortman J."/>
            <person name="Nusbaum C."/>
            <person name="Birren B."/>
        </authorList>
    </citation>
    <scope>NUCLEOTIDE SEQUENCE [LARGE SCALE GENOMIC DNA]</scope>
    <source>
        <strain evidence="2 3">CBS 606.96</strain>
    </source>
</reference>
<organism evidence="2 3">
    <name type="scientific">Capronia epimyces CBS 606.96</name>
    <dbReference type="NCBI Taxonomy" id="1182542"/>
    <lineage>
        <taxon>Eukaryota</taxon>
        <taxon>Fungi</taxon>
        <taxon>Dikarya</taxon>
        <taxon>Ascomycota</taxon>
        <taxon>Pezizomycotina</taxon>
        <taxon>Eurotiomycetes</taxon>
        <taxon>Chaetothyriomycetidae</taxon>
        <taxon>Chaetothyriales</taxon>
        <taxon>Herpotrichiellaceae</taxon>
        <taxon>Capronia</taxon>
    </lineage>
</organism>
<protein>
    <submittedName>
        <fullName evidence="2">Uncharacterized protein</fullName>
    </submittedName>
</protein>
<dbReference type="Proteomes" id="UP000019478">
    <property type="component" value="Unassembled WGS sequence"/>
</dbReference>
<gene>
    <name evidence="2" type="ORF">A1O3_08895</name>
</gene>
<feature type="region of interest" description="Disordered" evidence="1">
    <location>
        <begin position="123"/>
        <end position="151"/>
    </location>
</feature>
<dbReference type="RefSeq" id="XP_007737181.1">
    <property type="nucleotide sequence ID" value="XM_007738991.1"/>
</dbReference>
<comment type="caution">
    <text evidence="2">The sequence shown here is derived from an EMBL/GenBank/DDBJ whole genome shotgun (WGS) entry which is preliminary data.</text>
</comment>
<evidence type="ECO:0000313" key="3">
    <source>
        <dbReference type="Proteomes" id="UP000019478"/>
    </source>
</evidence>
<proteinExistence type="predicted"/>
<name>W9XGQ6_9EURO</name>
<accession>W9XGQ6</accession>
<evidence type="ECO:0000256" key="1">
    <source>
        <dbReference type="SAM" id="MobiDB-lite"/>
    </source>
</evidence>
<sequence>MTRIKSAFSCCASQDGLDAEARHARIVTVTNGPYHGRLAQKYHGNPPDYRDIAQQPLIRLDEKNPADFHLSIEASNQSSRPASPNSSLVSVPSTRVTDLTALQTGDTALTSARGSMERTLTYESRPPSYYSNLRRSPSPISSAGLNSDAERDEVWQHPVMRSNWLETLRQEARRHAAFVEASGEPITISARAADPR</sequence>
<evidence type="ECO:0000313" key="2">
    <source>
        <dbReference type="EMBL" id="EXJ79393.1"/>
    </source>
</evidence>